<feature type="transmembrane region" description="Helical" evidence="1">
    <location>
        <begin position="93"/>
        <end position="110"/>
    </location>
</feature>
<protein>
    <submittedName>
        <fullName evidence="2">Uncharacterized protein</fullName>
    </submittedName>
</protein>
<evidence type="ECO:0000313" key="2">
    <source>
        <dbReference type="EMBL" id="GEP03683.1"/>
    </source>
</evidence>
<reference evidence="2 4" key="3">
    <citation type="submission" date="2019-07" db="EMBL/GenBank/DDBJ databases">
        <title>Whole genome shotgun sequence of Methylobacterium oxalidis NBRC 107715.</title>
        <authorList>
            <person name="Hosoyama A."/>
            <person name="Uohara A."/>
            <person name="Ohji S."/>
            <person name="Ichikawa N."/>
        </authorList>
    </citation>
    <scope>NUCLEOTIDE SEQUENCE [LARGE SCALE GENOMIC DNA]</scope>
    <source>
        <strain evidence="2 4">NBRC 107715</strain>
    </source>
</reference>
<reference evidence="3" key="4">
    <citation type="submission" date="2023-01" db="EMBL/GenBank/DDBJ databases">
        <title>Draft genome sequence of Methylobacterium oxalidis strain NBRC 107715.</title>
        <authorList>
            <person name="Sun Q."/>
            <person name="Mori K."/>
        </authorList>
    </citation>
    <scope>NUCLEOTIDE SEQUENCE</scope>
    <source>
        <strain evidence="3">NBRC 107715</strain>
    </source>
</reference>
<reference evidence="5" key="2">
    <citation type="journal article" date="2019" name="Int. J. Syst. Evol. Microbiol.">
        <title>The Global Catalogue of Microorganisms (GCM) 10K type strain sequencing project: providing services to taxonomists for standard genome sequencing and annotation.</title>
        <authorList>
            <consortium name="The Broad Institute Genomics Platform"/>
            <consortium name="The Broad Institute Genome Sequencing Center for Infectious Disease"/>
            <person name="Wu L."/>
            <person name="Ma J."/>
        </authorList>
    </citation>
    <scope>NUCLEOTIDE SEQUENCE [LARGE SCALE GENOMIC DNA]</scope>
    <source>
        <strain evidence="5">NBRC 107715</strain>
    </source>
</reference>
<proteinExistence type="predicted"/>
<evidence type="ECO:0000256" key="1">
    <source>
        <dbReference type="SAM" id="Phobius"/>
    </source>
</evidence>
<organism evidence="2 4">
    <name type="scientific">Methylobacterium oxalidis</name>
    <dbReference type="NCBI Taxonomy" id="944322"/>
    <lineage>
        <taxon>Bacteria</taxon>
        <taxon>Pseudomonadati</taxon>
        <taxon>Pseudomonadota</taxon>
        <taxon>Alphaproteobacteria</taxon>
        <taxon>Hyphomicrobiales</taxon>
        <taxon>Methylobacteriaceae</taxon>
        <taxon>Methylobacterium</taxon>
    </lineage>
</organism>
<dbReference type="EMBL" id="BSPK01000058">
    <property type="protein sequence ID" value="GLS65010.1"/>
    <property type="molecule type" value="Genomic_DNA"/>
</dbReference>
<sequence>MRPVHRNGIIPCRVRVAFLTEHERRVDPIGPNNGNVEAKPMNGPFLRLPGSAEGWNPCASEPWLLPISDTDEVPADTGADAIAQAVRQASRPLWIAAHGLCLALGLLLAVETATGWMSPGAPQPTAVKAPVVATASAS</sequence>
<evidence type="ECO:0000313" key="4">
    <source>
        <dbReference type="Proteomes" id="UP000321960"/>
    </source>
</evidence>
<keyword evidence="1" id="KW-0812">Transmembrane</keyword>
<dbReference type="Proteomes" id="UP001156856">
    <property type="component" value="Unassembled WGS sequence"/>
</dbReference>
<dbReference type="AlphaFoldDB" id="A0A512J1A3"/>
<evidence type="ECO:0000313" key="3">
    <source>
        <dbReference type="EMBL" id="GLS65010.1"/>
    </source>
</evidence>
<keyword evidence="5" id="KW-1185">Reference proteome</keyword>
<keyword evidence="1" id="KW-1133">Transmembrane helix</keyword>
<name>A0A512J1A3_9HYPH</name>
<dbReference type="Proteomes" id="UP000321960">
    <property type="component" value="Unassembled WGS sequence"/>
</dbReference>
<reference evidence="3" key="1">
    <citation type="journal article" date="2014" name="Int. J. Syst. Evol. Microbiol.">
        <title>Complete genome of a new Firmicutes species belonging to the dominant human colonic microbiota ('Ruminococcus bicirculans') reveals two chromosomes and a selective capacity to utilize plant glucans.</title>
        <authorList>
            <consortium name="NISC Comparative Sequencing Program"/>
            <person name="Wegmann U."/>
            <person name="Louis P."/>
            <person name="Goesmann A."/>
            <person name="Henrissat B."/>
            <person name="Duncan S.H."/>
            <person name="Flint H.J."/>
        </authorList>
    </citation>
    <scope>NUCLEOTIDE SEQUENCE</scope>
    <source>
        <strain evidence="3">NBRC 107715</strain>
    </source>
</reference>
<dbReference type="EMBL" id="BJZU01000027">
    <property type="protein sequence ID" value="GEP03683.1"/>
    <property type="molecule type" value="Genomic_DNA"/>
</dbReference>
<comment type="caution">
    <text evidence="2">The sequence shown here is derived from an EMBL/GenBank/DDBJ whole genome shotgun (WGS) entry which is preliminary data.</text>
</comment>
<evidence type="ECO:0000313" key="5">
    <source>
        <dbReference type="Proteomes" id="UP001156856"/>
    </source>
</evidence>
<keyword evidence="1" id="KW-0472">Membrane</keyword>
<gene>
    <name evidence="3" type="ORF">GCM10007888_33910</name>
    <name evidence="2" type="ORF">MOX02_17210</name>
</gene>
<accession>A0A512J1A3</accession>